<dbReference type="AlphaFoldDB" id="A0A1Z5KT90"/>
<dbReference type="PANTHER" id="PTHR13489">
    <property type="entry name" value="MINI-CHROMOSOME MAINTENANCE COMPLEX-BINDING PROTEIN"/>
    <property type="match status" value="1"/>
</dbReference>
<gene>
    <name evidence="3" type="ORF">FisN_36Hh027</name>
</gene>
<keyword evidence="2" id="KW-0539">Nucleus</keyword>
<dbReference type="PANTHER" id="PTHR13489:SF0">
    <property type="entry name" value="MINI-CHROMOSOME MAINTENANCE COMPLEX-BINDING PROTEIN"/>
    <property type="match status" value="1"/>
</dbReference>
<dbReference type="OrthoDB" id="48289at2759"/>
<protein>
    <recommendedName>
        <fullName evidence="5">Mini-chromosome maintenance complex-binding protein</fullName>
    </recommendedName>
</protein>
<proteinExistence type="predicted"/>
<dbReference type="InterPro" id="IPR019140">
    <property type="entry name" value="MCM_complex-bd"/>
</dbReference>
<reference evidence="3 4" key="1">
    <citation type="journal article" date="2015" name="Plant Cell">
        <title>Oil accumulation by the oleaginous diatom Fistulifera solaris as revealed by the genome and transcriptome.</title>
        <authorList>
            <person name="Tanaka T."/>
            <person name="Maeda Y."/>
            <person name="Veluchamy A."/>
            <person name="Tanaka M."/>
            <person name="Abida H."/>
            <person name="Marechal E."/>
            <person name="Bowler C."/>
            <person name="Muto M."/>
            <person name="Sunaga Y."/>
            <person name="Tanaka M."/>
            <person name="Yoshino T."/>
            <person name="Taniguchi T."/>
            <person name="Fukuda Y."/>
            <person name="Nemoto M."/>
            <person name="Matsumoto M."/>
            <person name="Wong P.S."/>
            <person name="Aburatani S."/>
            <person name="Fujibuchi W."/>
        </authorList>
    </citation>
    <scope>NUCLEOTIDE SEQUENCE [LARGE SCALE GENOMIC DNA]</scope>
    <source>
        <strain evidence="3 4">JPCC DA0580</strain>
    </source>
</reference>
<dbReference type="Proteomes" id="UP000198406">
    <property type="component" value="Unassembled WGS sequence"/>
</dbReference>
<evidence type="ECO:0000313" key="4">
    <source>
        <dbReference type="Proteomes" id="UP000198406"/>
    </source>
</evidence>
<dbReference type="EMBL" id="BDSP01000291">
    <property type="protein sequence ID" value="GAX29533.1"/>
    <property type="molecule type" value="Genomic_DNA"/>
</dbReference>
<comment type="subcellular location">
    <subcellularLocation>
        <location evidence="1">Nucleus</location>
    </subcellularLocation>
</comment>
<comment type="caution">
    <text evidence="3">The sequence shown here is derived from an EMBL/GenBank/DDBJ whole genome shotgun (WGS) entry which is preliminary data.</text>
</comment>
<dbReference type="InParanoid" id="A0A1Z5KT90"/>
<organism evidence="3 4">
    <name type="scientific">Fistulifera solaris</name>
    <name type="common">Oleaginous diatom</name>
    <dbReference type="NCBI Taxonomy" id="1519565"/>
    <lineage>
        <taxon>Eukaryota</taxon>
        <taxon>Sar</taxon>
        <taxon>Stramenopiles</taxon>
        <taxon>Ochrophyta</taxon>
        <taxon>Bacillariophyta</taxon>
        <taxon>Bacillariophyceae</taxon>
        <taxon>Bacillariophycidae</taxon>
        <taxon>Naviculales</taxon>
        <taxon>Naviculaceae</taxon>
        <taxon>Fistulifera</taxon>
    </lineage>
</organism>
<dbReference type="Pfam" id="PF09739">
    <property type="entry name" value="MCM_bind"/>
    <property type="match status" value="1"/>
</dbReference>
<sequence>MSLTEADWRSLGDEKSTLPCFDQDTPHSGVVRCLGMVQDMLAPEYDHTNNSTLMERTPLVIAPIPQTTPWFQEIMYDSAHRDKRLCWDDNNCAEPADPKVVANFFYDQYEHQPPKLRLNEVVELVGVMEQDVVMEDHHPRETSWKDTLISAFDAEEEEEMLPLPRLQVLWYRTLDLDQSILPPLQMPNPPSNELVASALSRALSIDTLTASAIWMALLSLAERKPCGTPRRTPYATTLGCASLAILLPDASACHQFQKRLEDVLSSILPSLVTPLLKDLPTPSKKSGRLAQSPLQLPKGATVLLNAGEIQPGPLSPQGLEMLQAVQELTSGHQVPYQFDGGMRIPFEADVRIIVLCTTETKSLLPCLLQIKGQPGLEPSDGSESMCQTIREHLAHARSGPPIDLPLQLLTDAQQDFLQRRQEARLRNATVDEMAFHRWLTLTRLIARGRRAQQAATCDWASALQLDDAMLSSLS</sequence>
<evidence type="ECO:0000256" key="2">
    <source>
        <dbReference type="ARBA" id="ARBA00023242"/>
    </source>
</evidence>
<evidence type="ECO:0000256" key="1">
    <source>
        <dbReference type="ARBA" id="ARBA00004123"/>
    </source>
</evidence>
<dbReference type="GO" id="GO:0003682">
    <property type="term" value="F:chromatin binding"/>
    <property type="evidence" value="ECO:0007669"/>
    <property type="project" value="TreeGrafter"/>
</dbReference>
<name>A0A1Z5KT90_FISSO</name>
<keyword evidence="4" id="KW-1185">Reference proteome</keyword>
<accession>A0A1Z5KT90</accession>
<dbReference type="GO" id="GO:0005634">
    <property type="term" value="C:nucleus"/>
    <property type="evidence" value="ECO:0007669"/>
    <property type="project" value="UniProtKB-SubCell"/>
</dbReference>
<dbReference type="GO" id="GO:0006261">
    <property type="term" value="P:DNA-templated DNA replication"/>
    <property type="evidence" value="ECO:0007669"/>
    <property type="project" value="TreeGrafter"/>
</dbReference>
<evidence type="ECO:0000313" key="3">
    <source>
        <dbReference type="EMBL" id="GAX29533.1"/>
    </source>
</evidence>
<evidence type="ECO:0008006" key="5">
    <source>
        <dbReference type="Google" id="ProtNLM"/>
    </source>
</evidence>